<evidence type="ECO:0000256" key="5">
    <source>
        <dbReference type="ARBA" id="ARBA00023242"/>
    </source>
</evidence>
<dbReference type="InterPro" id="IPR032881">
    <property type="entry name" value="Oberon-like_PHD"/>
</dbReference>
<evidence type="ECO:0000256" key="4">
    <source>
        <dbReference type="ARBA" id="ARBA00022833"/>
    </source>
</evidence>
<protein>
    <submittedName>
        <fullName evidence="9">VIN3-like protein 1 isoform X1</fullName>
    </submittedName>
</protein>
<feature type="region of interest" description="Disordered" evidence="6">
    <location>
        <begin position="261"/>
        <end position="283"/>
    </location>
</feature>
<sequence length="397" mass="44651">MAEEVPRTTNNQALRRLSSDLEDWDSVERNKRGKGSFLKLQDSSLWICKNPTCRATQSIVPRFCKRCCCCICHRFDNNMDPSLWLKCTTESGSEGSCGSSCHVECAFRHGKVGVRAVPLQLDGSYTCATCGKVSSIIGCWKKQLKIAMDSNHVDLLCYRIFLSYRLLNGTSRFCQLHKFIEDMKVALERELGPISEAAIKFSRAHAGRLHAASYVQALCKLAIQKAEELPTSDSSSLLNLNAEDSVSNSVHRYKNRADGKSDYRQKVVQKRGKEPQSGGKCMGVGGVEETLQVRLPLPDLNKEFQEPYTKTCIAAVVKGEVLDEDFENIVRIIRGQEQGGHISMEFRLKFLTWFSLKAREHERRVVRTFMKTMIDDPSGLAGQLIDTFSAIIFCSRL</sequence>
<dbReference type="Proteomes" id="UP001567538">
    <property type="component" value="Unassembled WGS sequence"/>
</dbReference>
<dbReference type="Pfam" id="PF07227">
    <property type="entry name" value="PHD_Oberon"/>
    <property type="match status" value="1"/>
</dbReference>
<gene>
    <name evidence="9" type="ORF">AAHA92_22980</name>
</gene>
<dbReference type="InterPro" id="IPR056990">
    <property type="entry name" value="VIN3-like_C"/>
</dbReference>
<dbReference type="GO" id="GO:0005634">
    <property type="term" value="C:nucleus"/>
    <property type="evidence" value="ECO:0007669"/>
    <property type="project" value="UniProtKB-SubCell"/>
</dbReference>
<accession>A0ABD1GQS9</accession>
<dbReference type="PANTHER" id="PTHR46286:SF1">
    <property type="entry name" value="VIN3-LIKE PROTEIN 1"/>
    <property type="match status" value="1"/>
</dbReference>
<keyword evidence="2" id="KW-0479">Metal-binding</keyword>
<name>A0ABD1GQS9_SALDI</name>
<dbReference type="InterPro" id="IPR044514">
    <property type="entry name" value="VIN3-like"/>
</dbReference>
<dbReference type="Pfam" id="PF23380">
    <property type="entry name" value="VIN3_C"/>
    <property type="match status" value="1"/>
</dbReference>
<evidence type="ECO:0000256" key="6">
    <source>
        <dbReference type="SAM" id="MobiDB-lite"/>
    </source>
</evidence>
<feature type="domain" description="VIN3-like C-terminal" evidence="8">
    <location>
        <begin position="323"/>
        <end position="395"/>
    </location>
</feature>
<evidence type="ECO:0000259" key="8">
    <source>
        <dbReference type="Pfam" id="PF23380"/>
    </source>
</evidence>
<keyword evidence="10" id="KW-1185">Reference proteome</keyword>
<evidence type="ECO:0000256" key="3">
    <source>
        <dbReference type="ARBA" id="ARBA00022771"/>
    </source>
</evidence>
<comment type="caution">
    <text evidence="9">The sequence shown here is derived from an EMBL/GenBank/DDBJ whole genome shotgun (WGS) entry which is preliminary data.</text>
</comment>
<dbReference type="AlphaFoldDB" id="A0ABD1GQS9"/>
<keyword evidence="5" id="KW-0539">Nucleus</keyword>
<evidence type="ECO:0000259" key="7">
    <source>
        <dbReference type="Pfam" id="PF07227"/>
    </source>
</evidence>
<evidence type="ECO:0000313" key="9">
    <source>
        <dbReference type="EMBL" id="KAL1546377.1"/>
    </source>
</evidence>
<dbReference type="EMBL" id="JBEAFC010000008">
    <property type="protein sequence ID" value="KAL1546377.1"/>
    <property type="molecule type" value="Genomic_DNA"/>
</dbReference>
<proteinExistence type="predicted"/>
<keyword evidence="4" id="KW-0862">Zinc</keyword>
<dbReference type="GO" id="GO:0008270">
    <property type="term" value="F:zinc ion binding"/>
    <property type="evidence" value="ECO:0007669"/>
    <property type="project" value="UniProtKB-KW"/>
</dbReference>
<evidence type="ECO:0000256" key="1">
    <source>
        <dbReference type="ARBA" id="ARBA00004123"/>
    </source>
</evidence>
<organism evidence="9 10">
    <name type="scientific">Salvia divinorum</name>
    <name type="common">Maria pastora</name>
    <name type="synonym">Diviner's sage</name>
    <dbReference type="NCBI Taxonomy" id="28513"/>
    <lineage>
        <taxon>Eukaryota</taxon>
        <taxon>Viridiplantae</taxon>
        <taxon>Streptophyta</taxon>
        <taxon>Embryophyta</taxon>
        <taxon>Tracheophyta</taxon>
        <taxon>Spermatophyta</taxon>
        <taxon>Magnoliopsida</taxon>
        <taxon>eudicotyledons</taxon>
        <taxon>Gunneridae</taxon>
        <taxon>Pentapetalae</taxon>
        <taxon>asterids</taxon>
        <taxon>lamiids</taxon>
        <taxon>Lamiales</taxon>
        <taxon>Lamiaceae</taxon>
        <taxon>Nepetoideae</taxon>
        <taxon>Mentheae</taxon>
        <taxon>Salviinae</taxon>
        <taxon>Salvia</taxon>
        <taxon>Salvia subgen. Calosphace</taxon>
    </lineage>
</organism>
<dbReference type="PANTHER" id="PTHR46286">
    <property type="entry name" value="VIN3-LIKE PROTEIN 2-RELATED"/>
    <property type="match status" value="1"/>
</dbReference>
<evidence type="ECO:0000313" key="10">
    <source>
        <dbReference type="Proteomes" id="UP001567538"/>
    </source>
</evidence>
<evidence type="ECO:0000256" key="2">
    <source>
        <dbReference type="ARBA" id="ARBA00022723"/>
    </source>
</evidence>
<keyword evidence="3" id="KW-0863">Zinc-finger</keyword>
<comment type="subcellular location">
    <subcellularLocation>
        <location evidence="1">Nucleus</location>
    </subcellularLocation>
</comment>
<reference evidence="9 10" key="1">
    <citation type="submission" date="2024-06" db="EMBL/GenBank/DDBJ databases">
        <title>A chromosome level genome sequence of Diviner's sage (Salvia divinorum).</title>
        <authorList>
            <person name="Ford S.A."/>
            <person name="Ro D.-K."/>
            <person name="Ness R.W."/>
            <person name="Phillips M.A."/>
        </authorList>
    </citation>
    <scope>NUCLEOTIDE SEQUENCE [LARGE SCALE GENOMIC DNA]</scope>
    <source>
        <strain evidence="9">SAF-2024a</strain>
        <tissue evidence="9">Leaf</tissue>
    </source>
</reference>
<feature type="domain" description="Oberon-like PHD finger" evidence="7">
    <location>
        <begin position="48"/>
        <end position="164"/>
    </location>
</feature>